<feature type="region of interest" description="Disordered" evidence="7">
    <location>
        <begin position="520"/>
        <end position="546"/>
    </location>
</feature>
<keyword evidence="2" id="KW-0808">Transferase</keyword>
<dbReference type="InterPro" id="IPR008271">
    <property type="entry name" value="Ser/Thr_kinase_AS"/>
</dbReference>
<name>A0A835W446_9CHLO</name>
<feature type="domain" description="Protein kinase" evidence="8">
    <location>
        <begin position="185"/>
        <end position="510"/>
    </location>
</feature>
<dbReference type="AlphaFoldDB" id="A0A835W446"/>
<keyword evidence="3 6" id="KW-0547">Nucleotide-binding</keyword>
<dbReference type="SUPFAM" id="SSF56112">
    <property type="entry name" value="Protein kinase-like (PK-like)"/>
    <property type="match status" value="1"/>
</dbReference>
<dbReference type="PANTHER" id="PTHR44329:SF214">
    <property type="entry name" value="PROTEIN KINASE DOMAIN-CONTAINING PROTEIN"/>
    <property type="match status" value="1"/>
</dbReference>
<feature type="compositionally biased region" description="Polar residues" evidence="7">
    <location>
        <begin position="88"/>
        <end position="97"/>
    </location>
</feature>
<feature type="region of interest" description="Disordered" evidence="7">
    <location>
        <begin position="1"/>
        <end position="151"/>
    </location>
</feature>
<dbReference type="Gene3D" id="3.30.200.20">
    <property type="entry name" value="Phosphorylase Kinase, domain 1"/>
    <property type="match status" value="1"/>
</dbReference>
<feature type="compositionally biased region" description="Low complexity" evidence="7">
    <location>
        <begin position="533"/>
        <end position="546"/>
    </location>
</feature>
<evidence type="ECO:0000256" key="6">
    <source>
        <dbReference type="PROSITE-ProRule" id="PRU10141"/>
    </source>
</evidence>
<dbReference type="InterPro" id="IPR051681">
    <property type="entry name" value="Ser/Thr_Kinases-Pseudokinases"/>
</dbReference>
<protein>
    <recommendedName>
        <fullName evidence="8">Protein kinase domain-containing protein</fullName>
    </recommendedName>
</protein>
<organism evidence="9 10">
    <name type="scientific">Chlamydomonas schloesseri</name>
    <dbReference type="NCBI Taxonomy" id="2026947"/>
    <lineage>
        <taxon>Eukaryota</taxon>
        <taxon>Viridiplantae</taxon>
        <taxon>Chlorophyta</taxon>
        <taxon>core chlorophytes</taxon>
        <taxon>Chlorophyceae</taxon>
        <taxon>CS clade</taxon>
        <taxon>Chlamydomonadales</taxon>
        <taxon>Chlamydomonadaceae</taxon>
        <taxon>Chlamydomonas</taxon>
    </lineage>
</organism>
<dbReference type="InterPro" id="IPR011009">
    <property type="entry name" value="Kinase-like_dom_sf"/>
</dbReference>
<feature type="binding site" evidence="6">
    <location>
        <position position="212"/>
    </location>
    <ligand>
        <name>ATP</name>
        <dbReference type="ChEBI" id="CHEBI:30616"/>
    </ligand>
</feature>
<dbReference type="InterPro" id="IPR000719">
    <property type="entry name" value="Prot_kinase_dom"/>
</dbReference>
<evidence type="ECO:0000256" key="4">
    <source>
        <dbReference type="ARBA" id="ARBA00022777"/>
    </source>
</evidence>
<sequence length="546" mass="58183">MPLFSCFGGPPAPKPAPAPAQSAQRSAPPKDEVPNPLASTPAPAQPAQASASVAAKQGEPSVEAKVLGQAGSSALSQNASGEKAGSDFTRSTQNASASDKDKAGTRGSGDAAQLGQEQMQSSDPADGGSQVPSTDENKVAPAPTAIPPIPGQPGCYTHSLKLTSEQTLCQSNMQLCRPEELVGDIKDLAFIGNGSFAAVFKGLWQDAKVAIKFVVSDSLKSNSVTLRESLLGQLLSHPNVIQTYTTRCALMDDESLHAIHGAATEDARRLSGDSLRFVSGDGFGDPRHKAGGGTISVSNILLQLQVKPGQYVAVVIMEYADRGTLQEAIYKRQVFRESPRWNKRIAARALFRTAREIALGMKHLHSSNILHGDLKPGNVLLTSARVDRRGFIAKLADFGLSHVAHGPIATNTWGTLRYMAPEHFSGTMSKATDVFAFGMLLWEMVTGKKPYENMTQGEVIQSVSQGLRPQWPPDCFPHLEYLGKRCIAHNPADRPTFGEIVKELEDMEVMLRELLQATRESTGMGAPGGGGSSSQQGVDAPQQQPQ</sequence>
<accession>A0A835W446</accession>
<evidence type="ECO:0000256" key="3">
    <source>
        <dbReference type="ARBA" id="ARBA00022741"/>
    </source>
</evidence>
<dbReference type="GO" id="GO:0004674">
    <property type="term" value="F:protein serine/threonine kinase activity"/>
    <property type="evidence" value="ECO:0007669"/>
    <property type="project" value="UniProtKB-KW"/>
</dbReference>
<keyword evidence="10" id="KW-1185">Reference proteome</keyword>
<dbReference type="GO" id="GO:0005524">
    <property type="term" value="F:ATP binding"/>
    <property type="evidence" value="ECO:0007669"/>
    <property type="project" value="UniProtKB-UniRule"/>
</dbReference>
<dbReference type="InterPro" id="IPR001245">
    <property type="entry name" value="Ser-Thr/Tyr_kinase_cat_dom"/>
</dbReference>
<dbReference type="Pfam" id="PF07714">
    <property type="entry name" value="PK_Tyr_Ser-Thr"/>
    <property type="match status" value="1"/>
</dbReference>
<keyword evidence="1" id="KW-0723">Serine/threonine-protein kinase</keyword>
<comment type="caution">
    <text evidence="9">The sequence shown here is derived from an EMBL/GenBank/DDBJ whole genome shotgun (WGS) entry which is preliminary data.</text>
</comment>
<keyword evidence="4" id="KW-0418">Kinase</keyword>
<dbReference type="PROSITE" id="PS00107">
    <property type="entry name" value="PROTEIN_KINASE_ATP"/>
    <property type="match status" value="1"/>
</dbReference>
<evidence type="ECO:0000256" key="1">
    <source>
        <dbReference type="ARBA" id="ARBA00022527"/>
    </source>
</evidence>
<evidence type="ECO:0000256" key="2">
    <source>
        <dbReference type="ARBA" id="ARBA00022679"/>
    </source>
</evidence>
<dbReference type="Proteomes" id="UP000613740">
    <property type="component" value="Unassembled WGS sequence"/>
</dbReference>
<evidence type="ECO:0000259" key="8">
    <source>
        <dbReference type="PROSITE" id="PS50011"/>
    </source>
</evidence>
<evidence type="ECO:0000256" key="7">
    <source>
        <dbReference type="SAM" id="MobiDB-lite"/>
    </source>
</evidence>
<proteinExistence type="predicted"/>
<dbReference type="PANTHER" id="PTHR44329">
    <property type="entry name" value="SERINE/THREONINE-PROTEIN KINASE TNNI3K-RELATED"/>
    <property type="match status" value="1"/>
</dbReference>
<dbReference type="SMART" id="SM00220">
    <property type="entry name" value="S_TKc"/>
    <property type="match status" value="1"/>
</dbReference>
<evidence type="ECO:0000313" key="10">
    <source>
        <dbReference type="Proteomes" id="UP000613740"/>
    </source>
</evidence>
<dbReference type="PROSITE" id="PS00108">
    <property type="entry name" value="PROTEIN_KINASE_ST"/>
    <property type="match status" value="1"/>
</dbReference>
<dbReference type="OrthoDB" id="1711006at2759"/>
<dbReference type="PROSITE" id="PS50011">
    <property type="entry name" value="PROTEIN_KINASE_DOM"/>
    <property type="match status" value="1"/>
</dbReference>
<evidence type="ECO:0000313" key="9">
    <source>
        <dbReference type="EMBL" id="KAG2439887.1"/>
    </source>
</evidence>
<evidence type="ECO:0000256" key="5">
    <source>
        <dbReference type="ARBA" id="ARBA00022840"/>
    </source>
</evidence>
<dbReference type="InterPro" id="IPR017441">
    <property type="entry name" value="Protein_kinase_ATP_BS"/>
</dbReference>
<feature type="compositionally biased region" description="Polar residues" evidence="7">
    <location>
        <begin position="70"/>
        <end position="80"/>
    </location>
</feature>
<dbReference type="EMBL" id="JAEHOD010000039">
    <property type="protein sequence ID" value="KAG2439887.1"/>
    <property type="molecule type" value="Genomic_DNA"/>
</dbReference>
<keyword evidence="5 6" id="KW-0067">ATP-binding</keyword>
<dbReference type="Gene3D" id="1.10.510.10">
    <property type="entry name" value="Transferase(Phosphotransferase) domain 1"/>
    <property type="match status" value="1"/>
</dbReference>
<gene>
    <name evidence="9" type="ORF">HYH02_010517</name>
</gene>
<reference evidence="9" key="1">
    <citation type="journal article" date="2020" name="bioRxiv">
        <title>Comparative genomics of Chlamydomonas.</title>
        <authorList>
            <person name="Craig R.J."/>
            <person name="Hasan A.R."/>
            <person name="Ness R.W."/>
            <person name="Keightley P.D."/>
        </authorList>
    </citation>
    <scope>NUCLEOTIDE SEQUENCE</scope>
    <source>
        <strain evidence="9">CCAP 11/173</strain>
    </source>
</reference>
<feature type="compositionally biased region" description="Low complexity" evidence="7">
    <location>
        <begin position="38"/>
        <end position="57"/>
    </location>
</feature>